<organism evidence="6">
    <name type="scientific">hydrothermal vent metagenome</name>
    <dbReference type="NCBI Taxonomy" id="652676"/>
    <lineage>
        <taxon>unclassified sequences</taxon>
        <taxon>metagenomes</taxon>
        <taxon>ecological metagenomes</taxon>
    </lineage>
</organism>
<evidence type="ECO:0000256" key="3">
    <source>
        <dbReference type="ARBA" id="ARBA00023237"/>
    </source>
</evidence>
<evidence type="ECO:0000256" key="2">
    <source>
        <dbReference type="ARBA" id="ARBA00023136"/>
    </source>
</evidence>
<feature type="domain" description="LptD C-terminal" evidence="5">
    <location>
        <begin position="291"/>
        <end position="445"/>
    </location>
</feature>
<dbReference type="InterPro" id="IPR020889">
    <property type="entry name" value="LipoPS_assembly_LptD"/>
</dbReference>
<dbReference type="EMBL" id="UOGF01000026">
    <property type="protein sequence ID" value="VAX27326.1"/>
    <property type="molecule type" value="Genomic_DNA"/>
</dbReference>
<sequence length="711" mass="81854">MHLRFNPQHAVRCMPKPKRILLVLPLLCILSLNFIFPVLAAEGPGKSKTPVHLKSDHLQYFKEKDIYIAQGAVVVEQEGARLEADTMRLNGKTGQLSAMGNIHYFESGNTMDAERIIFDINTKLGVLHKGSLFFKEENYYIQGETIIRDAPDHYTIKTSSFTACDCQENPAWRMRAGDLDLTLDGYLFAKHARFYVKEVPIFYFPYFLYPAKQERRTGLLIPNIGFSSRYGFRYKQSLFIALADNKDATITAENRGKKGKGLGLQYRYVLSKKGRGELNTTFFKDTEKNVDRWEVRMNHRQQFTTRIQGKLDIKYVNANSNLRELSDRTATRAQQNIESNLSLTYQGDQTYAYFLARYTQDLTQSNNRNTPQRLPEIGFSLLEYRLGDSPLYLNIDTTAVNFWSEDGLNLQRIDLYPKLSMPLRLGRQATLTPWAGFRETWYRHGEKNREDAISRETLPMGVNLEGYASTRWGATTQRISSALMYEKIDVSNGEDLIQIDELDALHNRENITMTVMQRFLKLNDLGQVEEKASLRFTGSYHLAQIPSAANSTQRFSDLRTELQLRPWSAARLEVDAFYDLSSGRINGVNTDLSLIPTSYFNFKIGHRSTRKGFTPQKGDLFNPYYLGNRENIDPEIDFFKSEATVSTPWGFRYTNRVFYDLDNGEKIEVDHIVHYQAQCWGVGFSYIEFFDRDEFSFFITLKGLGGFGPSQ</sequence>
<dbReference type="GO" id="GO:0009279">
    <property type="term" value="C:cell outer membrane"/>
    <property type="evidence" value="ECO:0007669"/>
    <property type="project" value="InterPro"/>
</dbReference>
<dbReference type="InterPro" id="IPR005653">
    <property type="entry name" value="OstA-like_N"/>
</dbReference>
<keyword evidence="2" id="KW-0472">Membrane</keyword>
<dbReference type="Pfam" id="PF03968">
    <property type="entry name" value="LptD_N"/>
    <property type="match status" value="1"/>
</dbReference>
<dbReference type="HAMAP" id="MF_01411">
    <property type="entry name" value="LPS_assembly_LptD"/>
    <property type="match status" value="1"/>
</dbReference>
<keyword evidence="1" id="KW-0732">Signal</keyword>
<accession>A0A3B1C9Y5</accession>
<proteinExistence type="inferred from homology"/>
<dbReference type="PANTHER" id="PTHR30189">
    <property type="entry name" value="LPS-ASSEMBLY PROTEIN"/>
    <property type="match status" value="1"/>
</dbReference>
<evidence type="ECO:0000259" key="5">
    <source>
        <dbReference type="Pfam" id="PF04453"/>
    </source>
</evidence>
<dbReference type="InterPro" id="IPR050218">
    <property type="entry name" value="LptD"/>
</dbReference>
<dbReference type="Pfam" id="PF04453">
    <property type="entry name" value="LptD"/>
    <property type="match status" value="1"/>
</dbReference>
<dbReference type="InterPro" id="IPR007543">
    <property type="entry name" value="LptD_C"/>
</dbReference>
<dbReference type="PANTHER" id="PTHR30189:SF1">
    <property type="entry name" value="LPS-ASSEMBLY PROTEIN LPTD"/>
    <property type="match status" value="1"/>
</dbReference>
<evidence type="ECO:0000259" key="4">
    <source>
        <dbReference type="Pfam" id="PF03968"/>
    </source>
</evidence>
<dbReference type="GO" id="GO:0015920">
    <property type="term" value="P:lipopolysaccharide transport"/>
    <property type="evidence" value="ECO:0007669"/>
    <property type="project" value="InterPro"/>
</dbReference>
<evidence type="ECO:0000313" key="6">
    <source>
        <dbReference type="EMBL" id="VAX27326.1"/>
    </source>
</evidence>
<dbReference type="GO" id="GO:0043165">
    <property type="term" value="P:Gram-negative-bacterium-type cell outer membrane assembly"/>
    <property type="evidence" value="ECO:0007669"/>
    <property type="project" value="InterPro"/>
</dbReference>
<dbReference type="AlphaFoldDB" id="A0A3B1C9Y5"/>
<feature type="domain" description="Organic solvent tolerance-like N-terminal" evidence="4">
    <location>
        <begin position="53"/>
        <end position="149"/>
    </location>
</feature>
<reference evidence="6" key="1">
    <citation type="submission" date="2018-06" db="EMBL/GenBank/DDBJ databases">
        <authorList>
            <person name="Zhirakovskaya E."/>
        </authorList>
    </citation>
    <scope>NUCLEOTIDE SEQUENCE</scope>
</reference>
<evidence type="ECO:0000256" key="1">
    <source>
        <dbReference type="ARBA" id="ARBA00022729"/>
    </source>
</evidence>
<keyword evidence="3" id="KW-0998">Cell outer membrane</keyword>
<dbReference type="Gene3D" id="2.60.450.10">
    <property type="entry name" value="Lipopolysaccharide (LPS) transport protein A like domain"/>
    <property type="match status" value="1"/>
</dbReference>
<protein>
    <submittedName>
        <fullName evidence="6">Uncharacterized protein</fullName>
    </submittedName>
</protein>
<gene>
    <name evidence="6" type="ORF">MNBD_NITROSPIRAE01-1945</name>
</gene>
<dbReference type="GO" id="GO:1990351">
    <property type="term" value="C:transporter complex"/>
    <property type="evidence" value="ECO:0007669"/>
    <property type="project" value="TreeGrafter"/>
</dbReference>
<name>A0A3B1C9Y5_9ZZZZ</name>